<feature type="compositionally biased region" description="Basic and acidic residues" evidence="1">
    <location>
        <begin position="67"/>
        <end position="77"/>
    </location>
</feature>
<evidence type="ECO:0000256" key="1">
    <source>
        <dbReference type="SAM" id="MobiDB-lite"/>
    </source>
</evidence>
<feature type="compositionally biased region" description="Low complexity" evidence="1">
    <location>
        <begin position="149"/>
        <end position="162"/>
    </location>
</feature>
<sequence length="220" mass="22975">MVCFGDIARRMIGKPVQQLLRTSTSANAYPPDITKLVSLRFTFVVTMTPHGHPVAVPANAARGNAGNKDHGHLRAAESGDSSGTSDGADTHQLLSAGTSDGTLSSPGPLNTPPPKLDGLETPVSKKRSRSGPSKSSNHPSSRHRLFKEGTGADIADPDGAGARRTNSLPLMQSHLNKYGKDEIITHAISCVPSYSAASDKTQAPEDDRSSGEPSTAQESG</sequence>
<gene>
    <name evidence="2" type="ORF">NCGR_LOCUS4398</name>
</gene>
<feature type="region of interest" description="Disordered" evidence="1">
    <location>
        <begin position="194"/>
        <end position="220"/>
    </location>
</feature>
<feature type="compositionally biased region" description="Polar residues" evidence="1">
    <location>
        <begin position="211"/>
        <end position="220"/>
    </location>
</feature>
<name>A0A811MH81_9POAL</name>
<feature type="region of interest" description="Disordered" evidence="1">
    <location>
        <begin position="55"/>
        <end position="167"/>
    </location>
</feature>
<protein>
    <submittedName>
        <fullName evidence="2">Uncharacterized protein</fullName>
    </submittedName>
</protein>
<proteinExistence type="predicted"/>
<feature type="compositionally biased region" description="Polar residues" evidence="1">
    <location>
        <begin position="92"/>
        <end position="108"/>
    </location>
</feature>
<feature type="compositionally biased region" description="Low complexity" evidence="1">
    <location>
        <begin position="78"/>
        <end position="87"/>
    </location>
</feature>
<dbReference type="OrthoDB" id="719621at2759"/>
<feature type="compositionally biased region" description="Low complexity" evidence="1">
    <location>
        <begin position="130"/>
        <end position="139"/>
    </location>
</feature>
<evidence type="ECO:0000313" key="3">
    <source>
        <dbReference type="Proteomes" id="UP000604825"/>
    </source>
</evidence>
<dbReference type="Proteomes" id="UP000604825">
    <property type="component" value="Unassembled WGS sequence"/>
</dbReference>
<organism evidence="2 3">
    <name type="scientific">Miscanthus lutarioriparius</name>
    <dbReference type="NCBI Taxonomy" id="422564"/>
    <lineage>
        <taxon>Eukaryota</taxon>
        <taxon>Viridiplantae</taxon>
        <taxon>Streptophyta</taxon>
        <taxon>Embryophyta</taxon>
        <taxon>Tracheophyta</taxon>
        <taxon>Spermatophyta</taxon>
        <taxon>Magnoliopsida</taxon>
        <taxon>Liliopsida</taxon>
        <taxon>Poales</taxon>
        <taxon>Poaceae</taxon>
        <taxon>PACMAD clade</taxon>
        <taxon>Panicoideae</taxon>
        <taxon>Andropogonodae</taxon>
        <taxon>Andropogoneae</taxon>
        <taxon>Saccharinae</taxon>
        <taxon>Miscanthus</taxon>
    </lineage>
</organism>
<reference evidence="2" key="1">
    <citation type="submission" date="2020-10" db="EMBL/GenBank/DDBJ databases">
        <authorList>
            <person name="Han B."/>
            <person name="Lu T."/>
            <person name="Zhao Q."/>
            <person name="Huang X."/>
            <person name="Zhao Y."/>
        </authorList>
    </citation>
    <scope>NUCLEOTIDE SEQUENCE</scope>
</reference>
<comment type="caution">
    <text evidence="2">The sequence shown here is derived from an EMBL/GenBank/DDBJ whole genome shotgun (WGS) entry which is preliminary data.</text>
</comment>
<keyword evidence="3" id="KW-1185">Reference proteome</keyword>
<dbReference type="EMBL" id="CAJGYO010000001">
    <property type="protein sequence ID" value="CAD6206719.1"/>
    <property type="molecule type" value="Genomic_DNA"/>
</dbReference>
<evidence type="ECO:0000313" key="2">
    <source>
        <dbReference type="EMBL" id="CAD6206719.1"/>
    </source>
</evidence>
<accession>A0A811MH81</accession>
<dbReference type="AlphaFoldDB" id="A0A811MH81"/>